<reference evidence="2 3" key="1">
    <citation type="journal article" date="2008" name="BMC Microbiol.">
        <title>Complete genome sequence of Treponema pallidum ssp. pallidum strain SS14 determined with oligonucleotide arrays.</title>
        <authorList>
            <person name="Matejkova P."/>
            <person name="Strouhal M."/>
            <person name="Smajs D."/>
            <person name="Norris S.J."/>
            <person name="Palzkill T."/>
            <person name="Petrosino J.F."/>
            <person name="Sodergren E."/>
            <person name="Norton J.E."/>
            <person name="Singh J."/>
            <person name="Richmond T.A."/>
            <person name="Molla M.N."/>
            <person name="Albert T.J."/>
            <person name="Weinstock G.M."/>
        </authorList>
    </citation>
    <scope>NUCLEOTIDE SEQUENCE [LARGE SCALE GENOMIC DNA]</scope>
    <source>
        <strain evidence="2 3">SS14</strain>
    </source>
</reference>
<dbReference type="Proteomes" id="UP000001202">
    <property type="component" value="Chromosome"/>
</dbReference>
<dbReference type="AlphaFoldDB" id="A0A0H3BK52"/>
<dbReference type="InterPro" id="IPR025164">
    <property type="entry name" value="Toastrack_DUF4097"/>
</dbReference>
<proteinExistence type="predicted"/>
<dbReference type="PATRIC" id="fig|455434.6.peg.828"/>
<feature type="domain" description="DUF4097" evidence="1">
    <location>
        <begin position="186"/>
        <end position="294"/>
    </location>
</feature>
<dbReference type="KEGG" id="tpp:TPASS_0839"/>
<dbReference type="RefSeq" id="WP_010882283.1">
    <property type="nucleotide sequence ID" value="NC_010741.1"/>
</dbReference>
<name>A0A0H3BK52_TREPS</name>
<organism evidence="2 3">
    <name type="scientific">Treponema pallidum subsp. pallidum (strain SS14)</name>
    <dbReference type="NCBI Taxonomy" id="455434"/>
    <lineage>
        <taxon>Bacteria</taxon>
        <taxon>Pseudomonadati</taxon>
        <taxon>Spirochaetota</taxon>
        <taxon>Spirochaetia</taxon>
        <taxon>Spirochaetales</taxon>
        <taxon>Treponemataceae</taxon>
        <taxon>Treponema</taxon>
    </lineage>
</organism>
<dbReference type="Pfam" id="PF13349">
    <property type="entry name" value="DUF4097"/>
    <property type="match status" value="1"/>
</dbReference>
<evidence type="ECO:0000259" key="1">
    <source>
        <dbReference type="Pfam" id="PF13349"/>
    </source>
</evidence>
<accession>A0A0H3BK52</accession>
<protein>
    <recommendedName>
        <fullName evidence="1">DUF4097 domain-containing protein</fullName>
    </recommendedName>
</protein>
<evidence type="ECO:0000313" key="3">
    <source>
        <dbReference type="Proteomes" id="UP000001202"/>
    </source>
</evidence>
<gene>
    <name evidence="2" type="ordered locus">TPASS_0839</name>
</gene>
<evidence type="ECO:0000313" key="2">
    <source>
        <dbReference type="EMBL" id="ACD71256.1"/>
    </source>
</evidence>
<dbReference type="EMBL" id="CP000805">
    <property type="protein sequence ID" value="ACD71256.1"/>
    <property type="molecule type" value="Genomic_DNA"/>
</dbReference>
<sequence length="335" mass="37365">MDKKARAHTVIVCLVGALSLACAYLLGGSMKYLRGDVSRFWTSSRMQRHPAHSSQPVVRTFTDADGYTCLDQAHPHTIVIDATRVRVSVQVCAQRRSLAYKVVKNSVYDPLSIHLDPTMLVLRRGKKTVRESTPPADSPGVMQSALNVRDTLRDWFYTFWKNVWGSRWGHSVVPIEAIICVPAQHNVHNLKVRVKDSSLRLEGIEVRFADVYAHASELKLNGVRTDRTLLHTTDGDTQCSRCVLSDAHLYTDRGTLSFDGTLQGNSEIGTRTGTVVARFTERQSYYALSVFSGHGAVYINDQRVRKTLGTCLSTGGSAQLCVRNERGVLHVYFPQ</sequence>
<dbReference type="GeneID" id="93876597"/>
<dbReference type="PROSITE" id="PS51257">
    <property type="entry name" value="PROKAR_LIPOPROTEIN"/>
    <property type="match status" value="1"/>
</dbReference>